<keyword evidence="2" id="KW-1185">Reference proteome</keyword>
<proteinExistence type="predicted"/>
<dbReference type="Pfam" id="PF07103">
    <property type="entry name" value="DUF1365"/>
    <property type="match status" value="1"/>
</dbReference>
<dbReference type="AlphaFoldDB" id="A0A6A6FQH9"/>
<accession>A0A6A6FQH9</accession>
<dbReference type="OrthoDB" id="3340520at2759"/>
<dbReference type="InterPro" id="IPR010775">
    <property type="entry name" value="DUF1365"/>
</dbReference>
<name>A0A6A6FQH9_9PEZI</name>
<reference evidence="1" key="1">
    <citation type="journal article" date="2020" name="Stud. Mycol.">
        <title>101 Dothideomycetes genomes: a test case for predicting lifestyles and emergence of pathogens.</title>
        <authorList>
            <person name="Haridas S."/>
            <person name="Albert R."/>
            <person name="Binder M."/>
            <person name="Bloem J."/>
            <person name="Labutti K."/>
            <person name="Salamov A."/>
            <person name="Andreopoulos B."/>
            <person name="Baker S."/>
            <person name="Barry K."/>
            <person name="Bills G."/>
            <person name="Bluhm B."/>
            <person name="Cannon C."/>
            <person name="Castanera R."/>
            <person name="Culley D."/>
            <person name="Daum C."/>
            <person name="Ezra D."/>
            <person name="Gonzalez J."/>
            <person name="Henrissat B."/>
            <person name="Kuo A."/>
            <person name="Liang C."/>
            <person name="Lipzen A."/>
            <person name="Lutzoni F."/>
            <person name="Magnuson J."/>
            <person name="Mondo S."/>
            <person name="Nolan M."/>
            <person name="Ohm R."/>
            <person name="Pangilinan J."/>
            <person name="Park H.-J."/>
            <person name="Ramirez L."/>
            <person name="Alfaro M."/>
            <person name="Sun H."/>
            <person name="Tritt A."/>
            <person name="Yoshinaga Y."/>
            <person name="Zwiers L.-H."/>
            <person name="Turgeon B."/>
            <person name="Goodwin S."/>
            <person name="Spatafora J."/>
            <person name="Crous P."/>
            <person name="Grigoriev I."/>
        </authorList>
    </citation>
    <scope>NUCLEOTIDE SEQUENCE</scope>
    <source>
        <strain evidence="1">SCOH1-5</strain>
    </source>
</reference>
<evidence type="ECO:0000313" key="2">
    <source>
        <dbReference type="Proteomes" id="UP000799539"/>
    </source>
</evidence>
<dbReference type="EMBL" id="ML992665">
    <property type="protein sequence ID" value="KAF2215671.1"/>
    <property type="molecule type" value="Genomic_DNA"/>
</dbReference>
<organism evidence="1 2">
    <name type="scientific">Cercospora zeae-maydis SCOH1-5</name>
    <dbReference type="NCBI Taxonomy" id="717836"/>
    <lineage>
        <taxon>Eukaryota</taxon>
        <taxon>Fungi</taxon>
        <taxon>Dikarya</taxon>
        <taxon>Ascomycota</taxon>
        <taxon>Pezizomycotina</taxon>
        <taxon>Dothideomycetes</taxon>
        <taxon>Dothideomycetidae</taxon>
        <taxon>Mycosphaerellales</taxon>
        <taxon>Mycosphaerellaceae</taxon>
        <taxon>Cercospora</taxon>
    </lineage>
</organism>
<dbReference type="Proteomes" id="UP000799539">
    <property type="component" value="Unassembled WGS sequence"/>
</dbReference>
<sequence>MFPKKHSFSYSYLFVGVPVGFTGRIGSVLSVDSPSAGWFDVRAADYLHRSGEDQHTLSEKLRRFLHTRGVASRDYAFAYLVTAPRLLSYSFNPASFYYIYDSYASLRYMVIEVNNTFDERRLYLLKSDGRAKTEEDNAEERTTKVFTHSWDKDFHVSPFNSRKGSYSLRAIDPLAAYEETGNIKIDNTIVLRSSKEHAKIVARVFSEGDPQDPENITSWQLAKFIAAWWWVGLATFPRIVWEAAKLFFRRKLHVWFRPEVVGTTSIGRAYTSEEKALEQIFRDFLTQSVEHAERPLRVIYEPAHYHDEEIVLYSSNFTYKEDHDSTLTLKVTSPAFYSRFVHYAHAKEAFDRECLFTGEKNRTVTIDGAPALPDLLHAMKHASYATTEDTPRTGGFFETARWKLLRRLRCPPPVAAYPESLRTSSDEEYTVSDIRAFHFSEMDQYARTSTHVAQYRRIVIEIFLAERLALGIPGLIVLWDMMFRSLLIVTSMWYCDNTAVWDVLQARPFHREDLWISSLALLLANSVHLWSLLKG</sequence>
<protein>
    <submittedName>
        <fullName evidence="1">Uncharacterized protein</fullName>
    </submittedName>
</protein>
<dbReference type="PANTHER" id="PTHR33973:SF4">
    <property type="entry name" value="OS07G0153300 PROTEIN"/>
    <property type="match status" value="1"/>
</dbReference>
<evidence type="ECO:0000313" key="1">
    <source>
        <dbReference type="EMBL" id="KAF2215671.1"/>
    </source>
</evidence>
<gene>
    <name evidence="1" type="ORF">CERZMDRAFT_34327</name>
</gene>
<dbReference type="PANTHER" id="PTHR33973">
    <property type="entry name" value="OS07G0153300 PROTEIN"/>
    <property type="match status" value="1"/>
</dbReference>